<evidence type="ECO:0000313" key="4">
    <source>
        <dbReference type="Proteomes" id="UP001515780"/>
    </source>
</evidence>
<evidence type="ECO:0000313" key="3">
    <source>
        <dbReference type="EMBL" id="NIG19852.1"/>
    </source>
</evidence>
<dbReference type="RefSeq" id="WP_166934142.1">
    <property type="nucleotide sequence ID" value="NZ_VWXC01000010.1"/>
</dbReference>
<accession>A0ABX0RQH1</accession>
<name>A0ABX0RQH1_9GAMM</name>
<dbReference type="PANTHER" id="PTHR37024:SF5">
    <property type="entry name" value="IMPA N-TERMINAL DOMAIN-CONTAINING PROTEIN"/>
    <property type="match status" value="1"/>
</dbReference>
<feature type="compositionally biased region" description="Polar residues" evidence="1">
    <location>
        <begin position="196"/>
        <end position="208"/>
    </location>
</feature>
<keyword evidence="4" id="KW-1185">Reference proteome</keyword>
<dbReference type="NCBIfam" id="TIGR03362">
    <property type="entry name" value="VI_chp_7"/>
    <property type="match status" value="1"/>
</dbReference>
<dbReference type="PANTHER" id="PTHR37024">
    <property type="entry name" value="TYPE VI SECRETION SYSTEM DUF2094 AND IMPA-RELATED DOMAIN PROTEIN"/>
    <property type="match status" value="1"/>
</dbReference>
<dbReference type="InterPro" id="IPR010657">
    <property type="entry name" value="ImpA_N"/>
</dbReference>
<dbReference type="InterPro" id="IPR017739">
    <property type="entry name" value="T6SS-assoc_VCA0119"/>
</dbReference>
<gene>
    <name evidence="3" type="primary">tssA</name>
    <name evidence="3" type="ORF">F3J37_14345</name>
</gene>
<dbReference type="Pfam" id="PF06812">
    <property type="entry name" value="ImpA_N"/>
    <property type="match status" value="1"/>
</dbReference>
<comment type="caution">
    <text evidence="3">The sequence shown here is derived from an EMBL/GenBank/DDBJ whole genome shotgun (WGS) entry which is preliminary data.</text>
</comment>
<reference evidence="3 4" key="1">
    <citation type="journal article" date="2019" name="bioRxiv">
        <title>Bacteria contribute to plant secondary compound degradation in a generalist herbivore system.</title>
        <authorList>
            <person name="Francoeur C.B."/>
            <person name="Khadempour L."/>
            <person name="Moreira-Soto R.D."/>
            <person name="Gotting K."/>
            <person name="Book A.J."/>
            <person name="Pinto-Tomas A.A."/>
            <person name="Keefover-Ring K."/>
            <person name="Currie C.R."/>
        </authorList>
    </citation>
    <scope>NUCLEOTIDE SEQUENCE [LARGE SCALE GENOMIC DNA]</scope>
    <source>
        <strain evidence="3">Al-1710</strain>
    </source>
</reference>
<feature type="domain" description="ImpA N-terminal" evidence="2">
    <location>
        <begin position="30"/>
        <end position="135"/>
    </location>
</feature>
<dbReference type="EMBL" id="VWXC01000010">
    <property type="protein sequence ID" value="NIG19852.1"/>
    <property type="molecule type" value="Genomic_DNA"/>
</dbReference>
<protein>
    <submittedName>
        <fullName evidence="3">Type VI secretion system protein TssA</fullName>
    </submittedName>
</protein>
<feature type="region of interest" description="Disordered" evidence="1">
    <location>
        <begin position="194"/>
        <end position="214"/>
    </location>
</feature>
<evidence type="ECO:0000256" key="1">
    <source>
        <dbReference type="SAM" id="MobiDB-lite"/>
    </source>
</evidence>
<dbReference type="Proteomes" id="UP001515780">
    <property type="component" value="Unassembled WGS sequence"/>
</dbReference>
<proteinExistence type="predicted"/>
<evidence type="ECO:0000259" key="2">
    <source>
        <dbReference type="Pfam" id="PF06812"/>
    </source>
</evidence>
<organism evidence="3 4">
    <name type="scientific">Candidatus Pantoea communis</name>
    <dbReference type="NCBI Taxonomy" id="2608354"/>
    <lineage>
        <taxon>Bacteria</taxon>
        <taxon>Pseudomonadati</taxon>
        <taxon>Pseudomonadota</taxon>
        <taxon>Gammaproteobacteria</taxon>
        <taxon>Enterobacterales</taxon>
        <taxon>Erwiniaceae</taxon>
        <taxon>Pantoea</taxon>
    </lineage>
</organism>
<sequence length="530" mass="59496">MLQKLIQRCFGQRDADQQAQQQLAAWQPWLQPISASSPVGEDPSYEDDFQLMREEVNKLSGVDTALIAQLAEKQLTQQCKDVRVATYYCWARLHQEGDAGLAAGITLLSGLVANFGEQLLPARGKSRKAALEWLAGSKVQDSLSLFPKANREAIEQAIAALGLLNSQFATWEVTNQPDLDGLVKMLETRLQLAGGASQQSPQGAPTTESSAAAVQSAPVAVTRIQSGRDLIDQARELTRYLRDQPQGWLASSRMMRSVRWDTVHQLPAQDSSGNTRLIPPRSELRAQLKRLHLQQSWMELLEQVERMFIEGVNHFWLDLHWYANQALSKSGHPYSQWAEIAKRDLGMFLERLPELENQRFNDGTAFADDTTRQWIAQHVQGNQPRWQPETRVVNSGAGYDIAALEEEALTRADSDGLDAALRWISDAPEVSTRRERWLQRLLMARVAESCGKNDMAQHLLSELDRGDQSLRLEQWEPTLLFEVKARLLKLLRLKLQRSEGDKAALSRQIDALLAGLVAIDPVQAAVLFNT</sequence>
<dbReference type="Pfam" id="PF16989">
    <property type="entry name" value="T6SS_VasJ"/>
    <property type="match status" value="1"/>
</dbReference>